<dbReference type="AlphaFoldDB" id="A0AAD7FNY2"/>
<gene>
    <name evidence="6" type="ORF">FB45DRAFT_474579</name>
</gene>
<proteinExistence type="predicted"/>
<dbReference type="Proteomes" id="UP001221142">
    <property type="component" value="Unassembled WGS sequence"/>
</dbReference>
<protein>
    <recommendedName>
        <fullName evidence="2">D-arabinono-1,4-lactone oxidase</fullName>
        <ecNumber evidence="2">1.1.3.37</ecNumber>
    </recommendedName>
    <alternativeName>
        <fullName evidence="4">L-galactono-gamma-lactone oxidase</fullName>
    </alternativeName>
</protein>
<dbReference type="InterPro" id="IPR016166">
    <property type="entry name" value="FAD-bd_PCMH"/>
</dbReference>
<dbReference type="Gene3D" id="3.30.70.2520">
    <property type="match status" value="1"/>
</dbReference>
<dbReference type="InterPro" id="IPR010031">
    <property type="entry name" value="FAD_lactone_oxidase-like"/>
</dbReference>
<dbReference type="InterPro" id="IPR016171">
    <property type="entry name" value="Vanillyl_alc_oxidase_C-sub2"/>
</dbReference>
<dbReference type="InterPro" id="IPR016167">
    <property type="entry name" value="FAD-bd_PCMH_sub1"/>
</dbReference>
<comment type="caution">
    <text evidence="6">The sequence shown here is derived from an EMBL/GenBank/DDBJ whole genome shotgun (WGS) entry which is preliminary data.</text>
</comment>
<dbReference type="Gene3D" id="1.10.45.10">
    <property type="entry name" value="Vanillyl-alcohol Oxidase, Chain A, domain 4"/>
    <property type="match status" value="1"/>
</dbReference>
<dbReference type="GO" id="GO:0016020">
    <property type="term" value="C:membrane"/>
    <property type="evidence" value="ECO:0007669"/>
    <property type="project" value="InterPro"/>
</dbReference>
<dbReference type="InterPro" id="IPR036318">
    <property type="entry name" value="FAD-bd_PCMH-like_sf"/>
</dbReference>
<evidence type="ECO:0000313" key="6">
    <source>
        <dbReference type="EMBL" id="KAJ7634791.1"/>
    </source>
</evidence>
<keyword evidence="7" id="KW-1185">Reference proteome</keyword>
<dbReference type="PIRSF" id="PIRSF000136">
    <property type="entry name" value="LGO_GLO"/>
    <property type="match status" value="1"/>
</dbReference>
<keyword evidence="3" id="KW-0560">Oxidoreductase</keyword>
<dbReference type="GO" id="GO:0071949">
    <property type="term" value="F:FAD binding"/>
    <property type="evidence" value="ECO:0007669"/>
    <property type="project" value="InterPro"/>
</dbReference>
<dbReference type="Gene3D" id="3.30.465.10">
    <property type="match status" value="1"/>
</dbReference>
<dbReference type="InterPro" id="IPR006094">
    <property type="entry name" value="Oxid_FAD_bind_N"/>
</dbReference>
<dbReference type="SUPFAM" id="SSF56176">
    <property type="entry name" value="FAD-binding/transporter-associated domain-like"/>
    <property type="match status" value="1"/>
</dbReference>
<dbReference type="PANTHER" id="PTHR43762">
    <property type="entry name" value="L-GULONOLACTONE OXIDASE"/>
    <property type="match status" value="1"/>
</dbReference>
<organism evidence="6 7">
    <name type="scientific">Roridomyces roridus</name>
    <dbReference type="NCBI Taxonomy" id="1738132"/>
    <lineage>
        <taxon>Eukaryota</taxon>
        <taxon>Fungi</taxon>
        <taxon>Dikarya</taxon>
        <taxon>Basidiomycota</taxon>
        <taxon>Agaricomycotina</taxon>
        <taxon>Agaricomycetes</taxon>
        <taxon>Agaricomycetidae</taxon>
        <taxon>Agaricales</taxon>
        <taxon>Marasmiineae</taxon>
        <taxon>Mycenaceae</taxon>
        <taxon>Roridomyces</taxon>
    </lineage>
</organism>
<dbReference type="Gene3D" id="3.30.43.10">
    <property type="entry name" value="Uridine Diphospho-n-acetylenolpyruvylglucosamine Reductase, domain 2"/>
    <property type="match status" value="1"/>
</dbReference>
<dbReference type="InterPro" id="IPR016169">
    <property type="entry name" value="FAD-bd_PCMH_sub2"/>
</dbReference>
<dbReference type="InterPro" id="IPR007173">
    <property type="entry name" value="ALO_C"/>
</dbReference>
<evidence type="ECO:0000256" key="2">
    <source>
        <dbReference type="ARBA" id="ARBA00013136"/>
    </source>
</evidence>
<dbReference type="PANTHER" id="PTHR43762:SF1">
    <property type="entry name" value="D-ARABINONO-1,4-LACTONE OXIDASE"/>
    <property type="match status" value="1"/>
</dbReference>
<dbReference type="GO" id="GO:0003885">
    <property type="term" value="F:D-arabinono-1,4-lactone oxidase activity"/>
    <property type="evidence" value="ECO:0007669"/>
    <property type="project" value="UniProtKB-EC"/>
</dbReference>
<evidence type="ECO:0000256" key="3">
    <source>
        <dbReference type="ARBA" id="ARBA00023002"/>
    </source>
</evidence>
<dbReference type="Pfam" id="PF04030">
    <property type="entry name" value="ALO"/>
    <property type="match status" value="1"/>
</dbReference>
<accession>A0AAD7FNY2</accession>
<feature type="domain" description="FAD-binding PCMH-type" evidence="5">
    <location>
        <begin position="31"/>
        <end position="201"/>
    </location>
</feature>
<name>A0AAD7FNY2_9AGAR</name>
<dbReference type="PROSITE" id="PS51387">
    <property type="entry name" value="FAD_PCMH"/>
    <property type="match status" value="1"/>
</dbReference>
<reference evidence="6" key="1">
    <citation type="submission" date="2023-03" db="EMBL/GenBank/DDBJ databases">
        <title>Massive genome expansion in bonnet fungi (Mycena s.s.) driven by repeated elements and novel gene families across ecological guilds.</title>
        <authorList>
            <consortium name="Lawrence Berkeley National Laboratory"/>
            <person name="Harder C.B."/>
            <person name="Miyauchi S."/>
            <person name="Viragh M."/>
            <person name="Kuo A."/>
            <person name="Thoen E."/>
            <person name="Andreopoulos B."/>
            <person name="Lu D."/>
            <person name="Skrede I."/>
            <person name="Drula E."/>
            <person name="Henrissat B."/>
            <person name="Morin E."/>
            <person name="Kohler A."/>
            <person name="Barry K."/>
            <person name="LaButti K."/>
            <person name="Morin E."/>
            <person name="Salamov A."/>
            <person name="Lipzen A."/>
            <person name="Mereny Z."/>
            <person name="Hegedus B."/>
            <person name="Baldrian P."/>
            <person name="Stursova M."/>
            <person name="Weitz H."/>
            <person name="Taylor A."/>
            <person name="Grigoriev I.V."/>
            <person name="Nagy L.G."/>
            <person name="Martin F."/>
            <person name="Kauserud H."/>
        </authorList>
    </citation>
    <scope>NUCLEOTIDE SEQUENCE</scope>
    <source>
        <strain evidence="6">9284</strain>
    </source>
</reference>
<sequence>MTTATTDDILLARTVPSSSPRADYINWGLAFRCRPLAIFEPENEHECELVLAHARREGRVLRAVGVGHSPSDLGCTGDFMLRMTKMNKVLEVDQEKLVAVIQAGITLTDLHAELGKYGLAMRNLGSISDQTLGGIVTTASHGSGISFPVMSADIAALTLLLADGSRVSCSRTEHTDLFLATLCGLGCTGIILTVTLNVERAFRLKDVQFSRPFQDFIDNFDEFIHSAEHVRCWWIAASHQVKCSVVNRTLEAKRPPVPWFWRSLVAYHLVQAMLFVGRYYQYANTLTGRFVAWLGTAKVTLVDDSHTIFNVECRYPQHTTEWAVPLKNAKACLWELHDWMDREAADPKGIRPHFPFELRFSAPDDIWLSPSYGQETCWIGIAQYRPYGLNVPYRRFFAGYEAIVARHGGRPHWAKAHHLKPEDLRKLYPHFDDFMRVMREVDPSGVFANEYVKRHLLGEPIGARVFKERA</sequence>
<dbReference type="GO" id="GO:0005739">
    <property type="term" value="C:mitochondrion"/>
    <property type="evidence" value="ECO:0007669"/>
    <property type="project" value="TreeGrafter"/>
</dbReference>
<dbReference type="Pfam" id="PF01565">
    <property type="entry name" value="FAD_binding_4"/>
    <property type="match status" value="1"/>
</dbReference>
<dbReference type="EMBL" id="JARKIF010000007">
    <property type="protein sequence ID" value="KAJ7634791.1"/>
    <property type="molecule type" value="Genomic_DNA"/>
</dbReference>
<evidence type="ECO:0000256" key="4">
    <source>
        <dbReference type="ARBA" id="ARBA00033418"/>
    </source>
</evidence>
<evidence type="ECO:0000259" key="5">
    <source>
        <dbReference type="PROSITE" id="PS51387"/>
    </source>
</evidence>
<comment type="pathway">
    <text evidence="1">Cofactor biosynthesis; D-erythroascorbate biosynthesis; dehydro-D-arabinono-1,4-lactone from D-arabinose: step 2/2.</text>
</comment>
<dbReference type="EC" id="1.1.3.37" evidence="2"/>
<evidence type="ECO:0000313" key="7">
    <source>
        <dbReference type="Proteomes" id="UP001221142"/>
    </source>
</evidence>
<evidence type="ECO:0000256" key="1">
    <source>
        <dbReference type="ARBA" id="ARBA00005083"/>
    </source>
</evidence>